<evidence type="ECO:0000313" key="1">
    <source>
        <dbReference type="EMBL" id="RRR73719.1"/>
    </source>
</evidence>
<accession>A0A426U275</accession>
<name>A0A426U275_9CHLR</name>
<dbReference type="Proteomes" id="UP000280307">
    <property type="component" value="Unassembled WGS sequence"/>
</dbReference>
<dbReference type="AlphaFoldDB" id="A0A426U275"/>
<organism evidence="1 2">
    <name type="scientific">Candidatus Viridilinea halotolerans</name>
    <dbReference type="NCBI Taxonomy" id="2491704"/>
    <lineage>
        <taxon>Bacteria</taxon>
        <taxon>Bacillati</taxon>
        <taxon>Chloroflexota</taxon>
        <taxon>Chloroflexia</taxon>
        <taxon>Chloroflexales</taxon>
        <taxon>Chloroflexineae</taxon>
        <taxon>Oscillochloridaceae</taxon>
        <taxon>Candidatus Viridilinea</taxon>
    </lineage>
</organism>
<sequence length="132" mass="14958">MGIMNSCRDICHLIQQDLLSIVDISIIIIDIDSICDQKPDVAKEIARKLKEIPEIINTSKRSVEEICELKTEAVWRRTRLALFVKGENQISLDLSAKIKELSCLDPAILRIINESPIEISIENGQSLAKKRF</sequence>
<proteinExistence type="predicted"/>
<protein>
    <submittedName>
        <fullName evidence="1">Uncharacterized protein</fullName>
    </submittedName>
</protein>
<gene>
    <name evidence="1" type="ORF">EI684_08405</name>
</gene>
<dbReference type="EMBL" id="RSAS01000321">
    <property type="protein sequence ID" value="RRR73719.1"/>
    <property type="molecule type" value="Genomic_DNA"/>
</dbReference>
<reference evidence="1 2" key="1">
    <citation type="submission" date="2018-12" db="EMBL/GenBank/DDBJ databases">
        <title>Genome Sequence of Candidatus Viridilinea halotolerans isolated from saline sulfide-rich spring.</title>
        <authorList>
            <person name="Grouzdev D.S."/>
            <person name="Burganskaya E.I."/>
            <person name="Krutkina M.S."/>
            <person name="Sukhacheva M.V."/>
            <person name="Gorlenko V.M."/>
        </authorList>
    </citation>
    <scope>NUCLEOTIDE SEQUENCE [LARGE SCALE GENOMIC DNA]</scope>
    <source>
        <strain evidence="1">Chok-6</strain>
    </source>
</reference>
<comment type="caution">
    <text evidence="1">The sequence shown here is derived from an EMBL/GenBank/DDBJ whole genome shotgun (WGS) entry which is preliminary data.</text>
</comment>
<evidence type="ECO:0000313" key="2">
    <source>
        <dbReference type="Proteomes" id="UP000280307"/>
    </source>
</evidence>